<dbReference type="Proteomes" id="UP000317550">
    <property type="component" value="Chromosome"/>
</dbReference>
<dbReference type="InterPro" id="IPR035093">
    <property type="entry name" value="RelE/ParE_toxin_dom_sf"/>
</dbReference>
<proteinExistence type="predicted"/>
<reference evidence="3" key="1">
    <citation type="submission" date="2019-07" db="EMBL/GenBank/DDBJ databases">
        <title>Chitinimonas sp. nov., isolated from Ny-Alesund, arctica soil.</title>
        <authorList>
            <person name="Xu Q."/>
            <person name="Peng F."/>
        </authorList>
    </citation>
    <scope>NUCLEOTIDE SEQUENCE [LARGE SCALE GENOMIC DNA]</scope>
    <source>
        <strain evidence="3">R3-44</strain>
    </source>
</reference>
<dbReference type="Pfam" id="PF05016">
    <property type="entry name" value="ParE_toxin"/>
    <property type="match status" value="1"/>
</dbReference>
<dbReference type="EMBL" id="CP041730">
    <property type="protein sequence ID" value="QDQ27458.1"/>
    <property type="molecule type" value="Genomic_DNA"/>
</dbReference>
<organism evidence="2 3">
    <name type="scientific">Chitinimonas arctica</name>
    <dbReference type="NCBI Taxonomy" id="2594795"/>
    <lineage>
        <taxon>Bacteria</taxon>
        <taxon>Pseudomonadati</taxon>
        <taxon>Pseudomonadota</taxon>
        <taxon>Betaproteobacteria</taxon>
        <taxon>Neisseriales</taxon>
        <taxon>Chitinibacteraceae</taxon>
        <taxon>Chitinimonas</taxon>
    </lineage>
</organism>
<dbReference type="KEGG" id="cari:FNU76_14435"/>
<accession>A0A516SHE2</accession>
<evidence type="ECO:0000313" key="2">
    <source>
        <dbReference type="EMBL" id="QDQ27458.1"/>
    </source>
</evidence>
<evidence type="ECO:0000256" key="1">
    <source>
        <dbReference type="ARBA" id="ARBA00022649"/>
    </source>
</evidence>
<sequence length="109" mass="12716">MAFRVVLLAAAEQDLRKLKNYLVKNFGRHAWEASYGKIKDATNSLKAFPLKGAIPDELERLNLMQYRQLIAGMNRIIYEIDKETIFIHLICDTRKDLKSLLLERILRVI</sequence>
<keyword evidence="1" id="KW-1277">Toxin-antitoxin system</keyword>
<dbReference type="OrthoDB" id="3174173at2"/>
<protein>
    <submittedName>
        <fullName evidence="2">Type II toxin-antitoxin system RelE/ParE family toxin</fullName>
    </submittedName>
</protein>
<dbReference type="Gene3D" id="3.30.2310.20">
    <property type="entry name" value="RelE-like"/>
    <property type="match status" value="1"/>
</dbReference>
<evidence type="ECO:0000313" key="3">
    <source>
        <dbReference type="Proteomes" id="UP000317550"/>
    </source>
</evidence>
<name>A0A516SHE2_9NEIS</name>
<dbReference type="RefSeq" id="WP_144278851.1">
    <property type="nucleotide sequence ID" value="NZ_CP041730.1"/>
</dbReference>
<dbReference type="AlphaFoldDB" id="A0A516SHE2"/>
<gene>
    <name evidence="2" type="ORF">FNU76_14435</name>
</gene>
<dbReference type="InterPro" id="IPR007712">
    <property type="entry name" value="RelE/ParE_toxin"/>
</dbReference>
<keyword evidence="3" id="KW-1185">Reference proteome</keyword>